<accession>A0A1J0GL17</accession>
<feature type="transmembrane region" description="Helical" evidence="8">
    <location>
        <begin position="137"/>
        <end position="155"/>
    </location>
</feature>
<feature type="transmembrane region" description="Helical" evidence="8">
    <location>
        <begin position="12"/>
        <end position="31"/>
    </location>
</feature>
<dbReference type="InterPro" id="IPR000522">
    <property type="entry name" value="ABC_transptr_permease_BtuC"/>
</dbReference>
<keyword evidence="3" id="KW-0813">Transport</keyword>
<dbReference type="STRING" id="1552.A7L45_19415"/>
<comment type="similarity">
    <text evidence="2">Belongs to the binding-protein-dependent transport system permease family. FecCD subfamily.</text>
</comment>
<dbReference type="Gene3D" id="1.10.3470.10">
    <property type="entry name" value="ABC transporter involved in vitamin B12 uptake, BtuC"/>
    <property type="match status" value="1"/>
</dbReference>
<dbReference type="FunFam" id="1.10.3470.10:FF:000001">
    <property type="entry name" value="Vitamin B12 ABC transporter permease BtuC"/>
    <property type="match status" value="1"/>
</dbReference>
<dbReference type="KEGG" id="ceu:A7L45_19415"/>
<evidence type="ECO:0000256" key="2">
    <source>
        <dbReference type="ARBA" id="ARBA00007935"/>
    </source>
</evidence>
<evidence type="ECO:0000256" key="5">
    <source>
        <dbReference type="ARBA" id="ARBA00022692"/>
    </source>
</evidence>
<dbReference type="OrthoDB" id="9792889at2"/>
<evidence type="ECO:0000313" key="10">
    <source>
        <dbReference type="Proteomes" id="UP000182569"/>
    </source>
</evidence>
<dbReference type="Proteomes" id="UP000182569">
    <property type="component" value="Chromosome"/>
</dbReference>
<gene>
    <name evidence="9" type="ORF">A7L45_19415</name>
</gene>
<dbReference type="PANTHER" id="PTHR30472:SF25">
    <property type="entry name" value="ABC TRANSPORTER PERMEASE PROTEIN MJ0876-RELATED"/>
    <property type="match status" value="1"/>
</dbReference>
<name>A0A1J0GL17_9CLOT</name>
<feature type="transmembrane region" description="Helical" evidence="8">
    <location>
        <begin position="295"/>
        <end position="318"/>
    </location>
</feature>
<feature type="transmembrane region" description="Helical" evidence="8">
    <location>
        <begin position="77"/>
        <end position="94"/>
    </location>
</feature>
<keyword evidence="4" id="KW-1003">Cell membrane</keyword>
<keyword evidence="7 8" id="KW-0472">Membrane</keyword>
<dbReference type="SUPFAM" id="SSF81345">
    <property type="entry name" value="ABC transporter involved in vitamin B12 uptake, BtuC"/>
    <property type="match status" value="1"/>
</dbReference>
<protein>
    <submittedName>
        <fullName evidence="9">Iron ABC transporter</fullName>
    </submittedName>
</protein>
<evidence type="ECO:0000256" key="1">
    <source>
        <dbReference type="ARBA" id="ARBA00004651"/>
    </source>
</evidence>
<proteinExistence type="inferred from homology"/>
<dbReference type="RefSeq" id="WP_152025090.1">
    <property type="nucleotide sequence ID" value="NZ_CP015756.1"/>
</dbReference>
<keyword evidence="10" id="KW-1185">Reference proteome</keyword>
<evidence type="ECO:0000256" key="7">
    <source>
        <dbReference type="ARBA" id="ARBA00023136"/>
    </source>
</evidence>
<keyword evidence="5 8" id="KW-0812">Transmembrane</keyword>
<evidence type="ECO:0000256" key="4">
    <source>
        <dbReference type="ARBA" id="ARBA00022475"/>
    </source>
</evidence>
<comment type="subcellular location">
    <subcellularLocation>
        <location evidence="1">Cell membrane</location>
        <topology evidence="1">Multi-pass membrane protein</topology>
    </subcellularLocation>
</comment>
<feature type="transmembrane region" description="Helical" evidence="8">
    <location>
        <begin position="167"/>
        <end position="187"/>
    </location>
</feature>
<evidence type="ECO:0000256" key="8">
    <source>
        <dbReference type="SAM" id="Phobius"/>
    </source>
</evidence>
<dbReference type="PANTHER" id="PTHR30472">
    <property type="entry name" value="FERRIC ENTEROBACTIN TRANSPORT SYSTEM PERMEASE PROTEIN"/>
    <property type="match status" value="1"/>
</dbReference>
<dbReference type="CDD" id="cd06550">
    <property type="entry name" value="TM_ABC_iron-siderophores_like"/>
    <property type="match status" value="1"/>
</dbReference>
<evidence type="ECO:0000313" key="9">
    <source>
        <dbReference type="EMBL" id="APC42068.1"/>
    </source>
</evidence>
<feature type="transmembrane region" description="Helical" evidence="8">
    <location>
        <begin position="37"/>
        <end position="56"/>
    </location>
</feature>
<dbReference type="GO" id="GO:0033214">
    <property type="term" value="P:siderophore-iron import into cell"/>
    <property type="evidence" value="ECO:0007669"/>
    <property type="project" value="TreeGrafter"/>
</dbReference>
<feature type="transmembrane region" description="Helical" evidence="8">
    <location>
        <begin position="255"/>
        <end position="283"/>
    </location>
</feature>
<keyword evidence="6 8" id="KW-1133">Transmembrane helix</keyword>
<feature type="transmembrane region" description="Helical" evidence="8">
    <location>
        <begin position="208"/>
        <end position="228"/>
    </location>
</feature>
<evidence type="ECO:0000256" key="3">
    <source>
        <dbReference type="ARBA" id="ARBA00022448"/>
    </source>
</evidence>
<dbReference type="EMBL" id="CP015756">
    <property type="protein sequence ID" value="APC42068.1"/>
    <property type="molecule type" value="Genomic_DNA"/>
</dbReference>
<dbReference type="GO" id="GO:0022857">
    <property type="term" value="F:transmembrane transporter activity"/>
    <property type="evidence" value="ECO:0007669"/>
    <property type="project" value="InterPro"/>
</dbReference>
<reference evidence="10" key="1">
    <citation type="journal article" date="2016" name="Front. Microbiol.">
        <title>Complete Genome Sequence of Clostridium estertheticum DSM 8809, a Microbe Identified in Spoiled Vacuum Packed Beef.</title>
        <authorList>
            <person name="Yu Z."/>
            <person name="Gunn L."/>
            <person name="Brennan E."/>
            <person name="Reid R."/>
            <person name="Wall P.G."/>
            <person name="Gaora O.P."/>
            <person name="Hurley D."/>
            <person name="Bolton D."/>
            <person name="Fanning S."/>
        </authorList>
    </citation>
    <scope>NUCLEOTIDE SEQUENCE [LARGE SCALE GENOMIC DNA]</scope>
    <source>
        <strain evidence="10">DSM 8809</strain>
    </source>
</reference>
<dbReference type="AlphaFoldDB" id="A0A1J0GL17"/>
<dbReference type="InterPro" id="IPR037294">
    <property type="entry name" value="ABC_BtuC-like"/>
</dbReference>
<organism evidence="9 10">
    <name type="scientific">Clostridium estertheticum subsp. estertheticum</name>
    <dbReference type="NCBI Taxonomy" id="1552"/>
    <lineage>
        <taxon>Bacteria</taxon>
        <taxon>Bacillati</taxon>
        <taxon>Bacillota</taxon>
        <taxon>Clostridia</taxon>
        <taxon>Eubacteriales</taxon>
        <taxon>Clostridiaceae</taxon>
        <taxon>Clostridium</taxon>
    </lineage>
</organism>
<evidence type="ECO:0000256" key="6">
    <source>
        <dbReference type="ARBA" id="ARBA00022989"/>
    </source>
</evidence>
<dbReference type="Pfam" id="PF01032">
    <property type="entry name" value="FecCD"/>
    <property type="match status" value="1"/>
</dbReference>
<sequence length="350" mass="38018">MTFIEKKNFYRRVFIMGLFLLLIVIIASANVGVADISFKQAVFIVISKIPILKNFVALDGIKSTSVIIMLNLRLPRILLSCLVGASLSVVGTSFQGIFKNPMADPFVLGVSSGAALGATITMVFLKNIHIFGMSMIAFSAFIGAIITTFLVYNIARVGTKVPVTTLLLAGVALNYLLSSVISLMMTFNRENIEEIVMWTMGSFSTANWDEVILLFVIVVPSILFISIFSRDLNVMMLGEDSARSLGIDVNGFKKYIFVISTLMVAAVVAVSGIIGFVGLIVPHAIRMIFGSDNRIVIPFSALGGAIFLIMCDTLARVVVPPSEIPVGIITSIFGVPFFVYLLYKTKKKAI</sequence>
<feature type="transmembrane region" description="Helical" evidence="8">
    <location>
        <begin position="324"/>
        <end position="343"/>
    </location>
</feature>
<dbReference type="GO" id="GO:0005886">
    <property type="term" value="C:plasma membrane"/>
    <property type="evidence" value="ECO:0007669"/>
    <property type="project" value="UniProtKB-SubCell"/>
</dbReference>
<feature type="transmembrane region" description="Helical" evidence="8">
    <location>
        <begin position="106"/>
        <end position="125"/>
    </location>
</feature>